<dbReference type="AlphaFoldDB" id="A0AAN9YHG9"/>
<dbReference type="Proteomes" id="UP001320420">
    <property type="component" value="Unassembled WGS sequence"/>
</dbReference>
<name>A0AAN9YHG9_9PEZI</name>
<protein>
    <submittedName>
        <fullName evidence="1">Uncharacterized protein</fullName>
    </submittedName>
</protein>
<dbReference type="EMBL" id="JAKJXP020000145">
    <property type="protein sequence ID" value="KAK7742224.1"/>
    <property type="molecule type" value="Genomic_DNA"/>
</dbReference>
<proteinExistence type="predicted"/>
<evidence type="ECO:0000313" key="2">
    <source>
        <dbReference type="Proteomes" id="UP001320420"/>
    </source>
</evidence>
<sequence>MSEYSSTREGFQRAMEWSLTGRPEDTKLYAESTAMPTFYQIMNGQRIPYDDYVKHVAEWRGKISEYKPVVHEFLRDGDQLAARMTGTIKVEGADTEFESFMFAKVDKESGRLEWLIERSVWGAVGKAPEYGAN</sequence>
<accession>A0AAN9YHG9</accession>
<comment type="caution">
    <text evidence="1">The sequence shown here is derived from an EMBL/GenBank/DDBJ whole genome shotgun (WGS) entry which is preliminary data.</text>
</comment>
<gene>
    <name evidence="1" type="ORF">SLS62_010775</name>
</gene>
<keyword evidence="2" id="KW-1185">Reference proteome</keyword>
<evidence type="ECO:0000313" key="1">
    <source>
        <dbReference type="EMBL" id="KAK7742224.1"/>
    </source>
</evidence>
<reference evidence="1 2" key="1">
    <citation type="submission" date="2024-02" db="EMBL/GenBank/DDBJ databases">
        <title>De novo assembly and annotation of 12 fungi associated with fruit tree decline syndrome in Ontario, Canada.</title>
        <authorList>
            <person name="Sulman M."/>
            <person name="Ellouze W."/>
            <person name="Ilyukhin E."/>
        </authorList>
    </citation>
    <scope>NUCLEOTIDE SEQUENCE [LARGE SCALE GENOMIC DNA]</scope>
    <source>
        <strain evidence="1 2">M11/M66-122</strain>
    </source>
</reference>
<organism evidence="1 2">
    <name type="scientific">Diatrype stigma</name>
    <dbReference type="NCBI Taxonomy" id="117547"/>
    <lineage>
        <taxon>Eukaryota</taxon>
        <taxon>Fungi</taxon>
        <taxon>Dikarya</taxon>
        <taxon>Ascomycota</taxon>
        <taxon>Pezizomycotina</taxon>
        <taxon>Sordariomycetes</taxon>
        <taxon>Xylariomycetidae</taxon>
        <taxon>Xylariales</taxon>
        <taxon>Diatrypaceae</taxon>
        <taxon>Diatrype</taxon>
    </lineage>
</organism>